<feature type="compositionally biased region" description="Polar residues" evidence="1">
    <location>
        <begin position="43"/>
        <end position="62"/>
    </location>
</feature>
<gene>
    <name evidence="2" type="ORF">NP233_g11750</name>
</gene>
<organism evidence="2 3">
    <name type="scientific">Leucocoprinus birnbaumii</name>
    <dbReference type="NCBI Taxonomy" id="56174"/>
    <lineage>
        <taxon>Eukaryota</taxon>
        <taxon>Fungi</taxon>
        <taxon>Dikarya</taxon>
        <taxon>Basidiomycota</taxon>
        <taxon>Agaricomycotina</taxon>
        <taxon>Agaricomycetes</taxon>
        <taxon>Agaricomycetidae</taxon>
        <taxon>Agaricales</taxon>
        <taxon>Agaricineae</taxon>
        <taxon>Agaricaceae</taxon>
        <taxon>Leucocoprinus</taxon>
    </lineage>
</organism>
<dbReference type="Proteomes" id="UP001213000">
    <property type="component" value="Unassembled WGS sequence"/>
</dbReference>
<feature type="region of interest" description="Disordered" evidence="1">
    <location>
        <begin position="1"/>
        <end position="68"/>
    </location>
</feature>
<protein>
    <submittedName>
        <fullName evidence="2">Uncharacterized protein</fullName>
    </submittedName>
</protein>
<dbReference type="EMBL" id="JANIEX010001485">
    <property type="protein sequence ID" value="KAJ3557409.1"/>
    <property type="molecule type" value="Genomic_DNA"/>
</dbReference>
<accession>A0AAD5VFT3</accession>
<name>A0AAD5VFT3_9AGAR</name>
<proteinExistence type="predicted"/>
<keyword evidence="3" id="KW-1185">Reference proteome</keyword>
<reference evidence="2" key="1">
    <citation type="submission" date="2022-07" db="EMBL/GenBank/DDBJ databases">
        <title>Genome Sequence of Leucocoprinus birnbaumii.</title>
        <authorList>
            <person name="Buettner E."/>
        </authorList>
    </citation>
    <scope>NUCLEOTIDE SEQUENCE</scope>
    <source>
        <strain evidence="2">VT141</strain>
    </source>
</reference>
<feature type="compositionally biased region" description="Basic and acidic residues" evidence="1">
    <location>
        <begin position="14"/>
        <end position="38"/>
    </location>
</feature>
<evidence type="ECO:0000313" key="2">
    <source>
        <dbReference type="EMBL" id="KAJ3557409.1"/>
    </source>
</evidence>
<dbReference type="AlphaFoldDB" id="A0AAD5VFT3"/>
<evidence type="ECO:0000313" key="3">
    <source>
        <dbReference type="Proteomes" id="UP001213000"/>
    </source>
</evidence>
<evidence type="ECO:0000256" key="1">
    <source>
        <dbReference type="SAM" id="MobiDB-lite"/>
    </source>
</evidence>
<sequence length="235" mass="27005">MPKTPSQGSGGTPKCDRSKLDENGRNKDKRYRENKKLELLALQASQQTNTAGPSLGSSQPGTPSRHAMVPTEAQRVATQIIKALKEGKHPFAICEELDSENFEELGRFRVIEEQAVEWLSNWGGVANWPEWLEMSYNEAKKYYRVNDWFEQVWDQADKGRRLETRLFEMYGTLPKEHYQVKELYRRSMELLHLLAKAIALIEIRVPLIPDKHAIQKIQASQAANNLDYDSGLDEF</sequence>
<comment type="caution">
    <text evidence="2">The sequence shown here is derived from an EMBL/GenBank/DDBJ whole genome shotgun (WGS) entry which is preliminary data.</text>
</comment>